<dbReference type="Pfam" id="PF19807">
    <property type="entry name" value="DUF6290"/>
    <property type="match status" value="1"/>
</dbReference>
<name>A0ABY4TSE2_9FIRM</name>
<keyword evidence="2" id="KW-1185">Reference proteome</keyword>
<proteinExistence type="predicted"/>
<dbReference type="InterPro" id="IPR046257">
    <property type="entry name" value="DUF6290"/>
</dbReference>
<gene>
    <name evidence="1" type="ORF">M9426_04165</name>
</gene>
<accession>A0ABY4TSE2</accession>
<sequence length="52" mass="6219">MGEPLSTLFKRLMEEKLEDEFDMKVAEDFLEREARGEVETRPIEDLFKELDL</sequence>
<organism evidence="1 2">
    <name type="scientific">Peptoniphilus genitalis</name>
    <dbReference type="NCBI Taxonomy" id="3036303"/>
    <lineage>
        <taxon>Bacteria</taxon>
        <taxon>Bacillati</taxon>
        <taxon>Bacillota</taxon>
        <taxon>Tissierellia</taxon>
        <taxon>Tissierellales</taxon>
        <taxon>Peptoniphilaceae</taxon>
        <taxon>Peptoniphilus</taxon>
    </lineage>
</organism>
<dbReference type="EMBL" id="CP097885">
    <property type="protein sequence ID" value="URN42187.1"/>
    <property type="molecule type" value="Genomic_DNA"/>
</dbReference>
<reference evidence="1 2" key="1">
    <citation type="submission" date="2022-05" db="EMBL/GenBank/DDBJ databases">
        <title>Identification of Peptoniphilus vaginalis-like Bacteria, Peptoniphilus septimus sp. nov. from Blood Cultures in a Cervical Cancer Patient receiving Chemotherapy: Case and Implications.</title>
        <authorList>
            <person name="Zhan X.-Y."/>
        </authorList>
    </citation>
    <scope>NUCLEOTIDE SEQUENCE [LARGE SCALE GENOMIC DNA]</scope>
    <source>
        <strain evidence="1 2">SAHP1</strain>
    </source>
</reference>
<evidence type="ECO:0000313" key="2">
    <source>
        <dbReference type="Proteomes" id="UP001056218"/>
    </source>
</evidence>
<dbReference type="RefSeq" id="WP_250342559.1">
    <property type="nucleotide sequence ID" value="NZ_CP097885.1"/>
</dbReference>
<dbReference type="Proteomes" id="UP001056218">
    <property type="component" value="Chromosome"/>
</dbReference>
<evidence type="ECO:0000313" key="1">
    <source>
        <dbReference type="EMBL" id="URN42187.1"/>
    </source>
</evidence>
<protein>
    <submittedName>
        <fullName evidence="1">DUF6290 family protein</fullName>
    </submittedName>
</protein>